<gene>
    <name evidence="3" type="primary">LOC117649316</name>
</gene>
<feature type="region of interest" description="Disordered" evidence="1">
    <location>
        <begin position="85"/>
        <end position="197"/>
    </location>
</feature>
<feature type="region of interest" description="Disordered" evidence="1">
    <location>
        <begin position="16"/>
        <end position="35"/>
    </location>
</feature>
<dbReference type="KEGG" id="tpal:117649316"/>
<feature type="region of interest" description="Disordered" evidence="1">
    <location>
        <begin position="45"/>
        <end position="71"/>
    </location>
</feature>
<dbReference type="RefSeq" id="XP_034247845.1">
    <property type="nucleotide sequence ID" value="XM_034391954.1"/>
</dbReference>
<evidence type="ECO:0000256" key="1">
    <source>
        <dbReference type="SAM" id="MobiDB-lite"/>
    </source>
</evidence>
<feature type="compositionally biased region" description="Polar residues" evidence="1">
    <location>
        <begin position="119"/>
        <end position="128"/>
    </location>
</feature>
<dbReference type="Proteomes" id="UP000515158">
    <property type="component" value="Unplaced"/>
</dbReference>
<feature type="compositionally biased region" description="Basic residues" evidence="1">
    <location>
        <begin position="57"/>
        <end position="66"/>
    </location>
</feature>
<feature type="compositionally biased region" description="Polar residues" evidence="1">
    <location>
        <begin position="169"/>
        <end position="179"/>
    </location>
</feature>
<accession>A0A6P8ZRQ8</accession>
<evidence type="ECO:0000313" key="2">
    <source>
        <dbReference type="Proteomes" id="UP000515158"/>
    </source>
</evidence>
<dbReference type="OrthoDB" id="7996068at2759"/>
<keyword evidence="2" id="KW-1185">Reference proteome</keyword>
<proteinExistence type="predicted"/>
<dbReference type="GeneID" id="117649316"/>
<reference evidence="3" key="1">
    <citation type="submission" date="2025-08" db="UniProtKB">
        <authorList>
            <consortium name="RefSeq"/>
        </authorList>
    </citation>
    <scope>IDENTIFICATION</scope>
    <source>
        <tissue evidence="3">Total insect</tissue>
    </source>
</reference>
<protein>
    <submittedName>
        <fullName evidence="3">Uncharacterized protein LOC117649316</fullName>
    </submittedName>
</protein>
<evidence type="ECO:0000313" key="3">
    <source>
        <dbReference type="RefSeq" id="XP_034247845.1"/>
    </source>
</evidence>
<name>A0A6P8ZRQ8_THRPL</name>
<feature type="compositionally biased region" description="Polar residues" evidence="1">
    <location>
        <begin position="85"/>
        <end position="105"/>
    </location>
</feature>
<dbReference type="InParanoid" id="A0A6P8ZRQ8"/>
<feature type="compositionally biased region" description="Basic and acidic residues" evidence="1">
    <location>
        <begin position="22"/>
        <end position="33"/>
    </location>
</feature>
<sequence length="351" mass="38841">MSDDYDECTRVARKLSKALTKPRKEDSFDEGKPRKSAAKFLSTLSKLKPHLQPSPVKKAKKSSKVSRVKDVLTASRRNAEALDLLSTTSRTTKGLSNFKATSSPDLVNDDMDGHFSDASLPSTVGASESESEEDFTKPSLSRKKLEQQLAAMQERIKQLDNKKLRHASNVHSTPLSSKNSPHRSDSDNGSSRSSSFNRTLGATFGALSSKGKKYEGEMLRYTEASEEAVELEGPESGQKTGIYCCRDSFECAQSGNSSTVCARRLLTGVFTENALRDCCLTGLPPRGKGKAAYINKENVIRPYLCPKASRAIVNQALYWQKKKYLRPRKDSTQIRAAMSIRICEIHKMNDV</sequence>
<organism evidence="3">
    <name type="scientific">Thrips palmi</name>
    <name type="common">Melon thrips</name>
    <dbReference type="NCBI Taxonomy" id="161013"/>
    <lineage>
        <taxon>Eukaryota</taxon>
        <taxon>Metazoa</taxon>
        <taxon>Ecdysozoa</taxon>
        <taxon>Arthropoda</taxon>
        <taxon>Hexapoda</taxon>
        <taxon>Insecta</taxon>
        <taxon>Pterygota</taxon>
        <taxon>Neoptera</taxon>
        <taxon>Paraneoptera</taxon>
        <taxon>Thysanoptera</taxon>
        <taxon>Terebrantia</taxon>
        <taxon>Thripoidea</taxon>
        <taxon>Thripidae</taxon>
        <taxon>Thrips</taxon>
    </lineage>
</organism>
<dbReference type="AlphaFoldDB" id="A0A6P8ZRQ8"/>